<dbReference type="PROSITE" id="PS50111">
    <property type="entry name" value="CHEMOTAXIS_TRANSDUC_2"/>
    <property type="match status" value="1"/>
</dbReference>
<dbReference type="PANTHER" id="PTHR32089">
    <property type="entry name" value="METHYL-ACCEPTING CHEMOTAXIS PROTEIN MCPB"/>
    <property type="match status" value="1"/>
</dbReference>
<evidence type="ECO:0000256" key="1">
    <source>
        <dbReference type="ARBA" id="ARBA00023224"/>
    </source>
</evidence>
<gene>
    <name evidence="6" type="ORF">EC501_05155</name>
</gene>
<feature type="domain" description="Methyl-accepting transducer" evidence="5">
    <location>
        <begin position="207"/>
        <end position="432"/>
    </location>
</feature>
<evidence type="ECO:0000313" key="7">
    <source>
        <dbReference type="Proteomes" id="UP000279909"/>
    </source>
</evidence>
<sequence length="440" mass="49588">MDKRMAIFRSNSQKVLANYFEVEKYINEVELDVAKYPDLTKQIQLIKLTKEELAILRQLKPFTEQFIPEMVNQFYAAIMQSDHLMGIINKHSKIERLKVTLTKHITDIFESRINSNYIEERKKIAATHVRIGLESQWYISSFQSLMTTFIHFVNGLDISKEDTTKAINAFSKIINLEQQLVIQAYDAEQQRIRQIVEDMKHSLLNTVQNTAEELHAISQETTASLHAISSESGSIATATKQGLDFVADTEEKSNYGKAHIETQTELMNVILERVNMLEKSMINLRASSQKITEIVGLVTGIADQTNLLALNASIEAARAGEHGKGFAVVAEEVRKLAEETKSAVQNVSHLIRETEENIENMTSSVGNVDEQVQKSVQTQRSLEESFNSIAKAVSGIKEQYTNTTKDITEISRLIHELTESVDQVSASSDSLLNVVHELTD</sequence>
<evidence type="ECO:0000259" key="5">
    <source>
        <dbReference type="PROSITE" id="PS50111"/>
    </source>
</evidence>
<keyword evidence="1 3" id="KW-0807">Transducer</keyword>
<dbReference type="SUPFAM" id="SSF58104">
    <property type="entry name" value="Methyl-accepting chemotaxis protein (MCP) signaling domain"/>
    <property type="match status" value="1"/>
</dbReference>
<comment type="similarity">
    <text evidence="2">Belongs to the methyl-accepting chemotaxis (MCP) protein family.</text>
</comment>
<dbReference type="InterPro" id="IPR004089">
    <property type="entry name" value="MCPsignal_dom"/>
</dbReference>
<dbReference type="InterPro" id="IPR012292">
    <property type="entry name" value="Globin/Proto"/>
</dbReference>
<keyword evidence="4" id="KW-0175">Coiled coil</keyword>
<dbReference type="GO" id="GO:0006935">
    <property type="term" value="P:chemotaxis"/>
    <property type="evidence" value="ECO:0007669"/>
    <property type="project" value="InterPro"/>
</dbReference>
<dbReference type="GO" id="GO:0004888">
    <property type="term" value="F:transmembrane signaling receptor activity"/>
    <property type="evidence" value="ECO:0007669"/>
    <property type="project" value="InterPro"/>
</dbReference>
<dbReference type="Pfam" id="PF11563">
    <property type="entry name" value="Protoglobin"/>
    <property type="match status" value="1"/>
</dbReference>
<dbReference type="GO" id="GO:0019825">
    <property type="term" value="F:oxygen binding"/>
    <property type="evidence" value="ECO:0007669"/>
    <property type="project" value="InterPro"/>
</dbReference>
<dbReference type="InterPro" id="IPR039379">
    <property type="entry name" value="Protoglobin_sensor_dom"/>
</dbReference>
<protein>
    <submittedName>
        <fullName evidence="6">Globin-coupled sensor protein</fullName>
    </submittedName>
</protein>
<feature type="coiled-coil region" evidence="4">
    <location>
        <begin position="337"/>
        <end position="371"/>
    </location>
</feature>
<dbReference type="SUPFAM" id="SSF46458">
    <property type="entry name" value="Globin-like"/>
    <property type="match status" value="1"/>
</dbReference>
<dbReference type="AlphaFoldDB" id="A0A3M8HDL5"/>
<evidence type="ECO:0000256" key="2">
    <source>
        <dbReference type="ARBA" id="ARBA00029447"/>
    </source>
</evidence>
<reference evidence="6 7" key="1">
    <citation type="journal article" date="2014" name="Int. J. Syst. Evol. Microbiol.">
        <title>Lysinibacillus halotolerans sp. nov., isolated from saline-alkaline soil.</title>
        <authorList>
            <person name="Kong D."/>
            <person name="Wang Y."/>
            <person name="Zhao B."/>
            <person name="Li Y."/>
            <person name="Song J."/>
            <person name="Zhai Y."/>
            <person name="Zhang C."/>
            <person name="Wang H."/>
            <person name="Chen X."/>
            <person name="Zhao B."/>
            <person name="Ruan Z."/>
        </authorList>
    </citation>
    <scope>NUCLEOTIDE SEQUENCE [LARGE SCALE GENOMIC DNA]</scope>
    <source>
        <strain evidence="6 7">MCCC 1A12703</strain>
    </source>
</reference>
<name>A0A3M8HDL5_9BACI</name>
<dbReference type="EMBL" id="RHLQ01000009">
    <property type="protein sequence ID" value="RND00161.1"/>
    <property type="molecule type" value="Genomic_DNA"/>
</dbReference>
<dbReference type="Pfam" id="PF00015">
    <property type="entry name" value="MCPsignal"/>
    <property type="match status" value="1"/>
</dbReference>
<evidence type="ECO:0000256" key="3">
    <source>
        <dbReference type="PROSITE-ProRule" id="PRU00284"/>
    </source>
</evidence>
<dbReference type="Proteomes" id="UP000279909">
    <property type="component" value="Unassembled WGS sequence"/>
</dbReference>
<dbReference type="GO" id="GO:0007165">
    <property type="term" value="P:signal transduction"/>
    <property type="evidence" value="ECO:0007669"/>
    <property type="project" value="UniProtKB-KW"/>
</dbReference>
<comment type="caution">
    <text evidence="6">The sequence shown here is derived from an EMBL/GenBank/DDBJ whole genome shotgun (WGS) entry which is preliminary data.</text>
</comment>
<dbReference type="GO" id="GO:0016020">
    <property type="term" value="C:membrane"/>
    <property type="evidence" value="ECO:0007669"/>
    <property type="project" value="InterPro"/>
</dbReference>
<dbReference type="Gene3D" id="1.10.490.10">
    <property type="entry name" value="Globins"/>
    <property type="match status" value="1"/>
</dbReference>
<dbReference type="GO" id="GO:0020037">
    <property type="term" value="F:heme binding"/>
    <property type="evidence" value="ECO:0007669"/>
    <property type="project" value="InterPro"/>
</dbReference>
<dbReference type="InterPro" id="IPR044398">
    <property type="entry name" value="Globin-sensor_dom"/>
</dbReference>
<dbReference type="PANTHER" id="PTHR32089:SF118">
    <property type="entry name" value="HEME-BASED AEROTACTIC TRANSDUCER HEMAT"/>
    <property type="match status" value="1"/>
</dbReference>
<organism evidence="6 7">
    <name type="scientific">Lysinibacillus halotolerans</name>
    <dbReference type="NCBI Taxonomy" id="1368476"/>
    <lineage>
        <taxon>Bacteria</taxon>
        <taxon>Bacillati</taxon>
        <taxon>Bacillota</taxon>
        <taxon>Bacilli</taxon>
        <taxon>Bacillales</taxon>
        <taxon>Bacillaceae</taxon>
        <taxon>Lysinibacillus</taxon>
    </lineage>
</organism>
<dbReference type="Gene3D" id="1.10.287.950">
    <property type="entry name" value="Methyl-accepting chemotaxis protein"/>
    <property type="match status" value="1"/>
</dbReference>
<dbReference type="CDD" id="cd01068">
    <property type="entry name" value="globin_sensor"/>
    <property type="match status" value="1"/>
</dbReference>
<dbReference type="OrthoDB" id="266313at2"/>
<proteinExistence type="inferred from homology"/>
<dbReference type="InterPro" id="IPR009050">
    <property type="entry name" value="Globin-like_sf"/>
</dbReference>
<evidence type="ECO:0000313" key="6">
    <source>
        <dbReference type="EMBL" id="RND00161.1"/>
    </source>
</evidence>
<dbReference type="PRINTS" id="PR00260">
    <property type="entry name" value="CHEMTRNSDUCR"/>
</dbReference>
<dbReference type="InterPro" id="IPR004090">
    <property type="entry name" value="Chemotax_Me-accpt_rcpt"/>
</dbReference>
<accession>A0A3M8HDL5</accession>
<evidence type="ECO:0000256" key="4">
    <source>
        <dbReference type="SAM" id="Coils"/>
    </source>
</evidence>
<keyword evidence="7" id="KW-1185">Reference proteome</keyword>
<dbReference type="SMART" id="SM00283">
    <property type="entry name" value="MA"/>
    <property type="match status" value="1"/>
</dbReference>